<sequence length="393" mass="41825">MRLSFFAFLAVPLLAAPAVAAPIRLIVSGTKVDAAAGRVVVEIVAINPTGMAAAYEPSDTIAASLKSANGRSDTVTLRLAPGQSPHRDIAPAGFAPLRYEGDLPIGTGPGMLSLALADAPIIALNIPEGAPSPDAVQVATAEPATIAPLPAPPSAGSPKDNPFLANLSAYEPIYFVYGPGTDTAARIQISLKYQLLGRRGNWLDGINFAYTQRMFWDLAQISSPFRDVNYMPELFYLVPPRTVGDGIAIGGRFGARHESNGRSGASSRTLNTLYIQPEATLPLGRYSLTLGPRLWAYVGPQDGNPDIERYRGHSGLYVAFGEDEGLRLSLTSRLNFGSGKGAVDGVLSYPLTQMWASGPQLYLIAQGFAGYGESLLDYNRKQTRARIGFGITR</sequence>
<comment type="subunit">
    <text evidence="4 15">Homodimer; dimerization is reversible, and the dimeric form is the active one.</text>
</comment>
<evidence type="ECO:0000256" key="1">
    <source>
        <dbReference type="ARBA" id="ARBA00000111"/>
    </source>
</evidence>
<evidence type="ECO:0000256" key="12">
    <source>
        <dbReference type="ARBA" id="ARBA00023098"/>
    </source>
</evidence>
<dbReference type="PRINTS" id="PR01486">
    <property type="entry name" value="PHPHLIPASEA1"/>
</dbReference>
<comment type="catalytic activity">
    <reaction evidence="2 15">
        <text>a 1,2-diacyl-sn-glycero-3-phosphocholine + H2O = a 1-acyl-sn-glycero-3-phosphocholine + a fatty acid + H(+)</text>
        <dbReference type="Rhea" id="RHEA:15801"/>
        <dbReference type="ChEBI" id="CHEBI:15377"/>
        <dbReference type="ChEBI" id="CHEBI:15378"/>
        <dbReference type="ChEBI" id="CHEBI:28868"/>
        <dbReference type="ChEBI" id="CHEBI:57643"/>
        <dbReference type="ChEBI" id="CHEBI:58168"/>
        <dbReference type="EC" id="3.1.1.4"/>
    </reaction>
</comment>
<keyword evidence="6" id="KW-0812">Transmembrane</keyword>
<keyword evidence="9 15" id="KW-0378">Hydrolase</keyword>
<keyword evidence="13" id="KW-0472">Membrane</keyword>
<dbReference type="Pfam" id="PF02253">
    <property type="entry name" value="PLA1"/>
    <property type="match status" value="1"/>
</dbReference>
<evidence type="ECO:0000256" key="5">
    <source>
        <dbReference type="ARBA" id="ARBA00022452"/>
    </source>
</evidence>
<keyword evidence="11 15" id="KW-0442">Lipid degradation</keyword>
<keyword evidence="8 15" id="KW-0732">Signal</keyword>
<evidence type="ECO:0000313" key="16">
    <source>
        <dbReference type="EMBL" id="MDO6413192.1"/>
    </source>
</evidence>
<evidence type="ECO:0000256" key="2">
    <source>
        <dbReference type="ARBA" id="ARBA00001604"/>
    </source>
</evidence>
<comment type="caution">
    <text evidence="16">The sequence shown here is derived from an EMBL/GenBank/DDBJ whole genome shotgun (WGS) entry which is preliminary data.</text>
</comment>
<dbReference type="EC" id="3.1.1.4" evidence="15"/>
<comment type="function">
    <text evidence="15">Hydrolysis of phosphatidylcholine with phospholipase A2 (EC 3.1.1.4) and phospholipase A1 (EC 3.1.1.32) activities.</text>
</comment>
<dbReference type="EMBL" id="JAUOTP010000001">
    <property type="protein sequence ID" value="MDO6413192.1"/>
    <property type="molecule type" value="Genomic_DNA"/>
</dbReference>
<protein>
    <recommendedName>
        <fullName evidence="15">Phospholipase A1</fullName>
        <ecNumber evidence="15">3.1.1.32</ecNumber>
        <ecNumber evidence="15">3.1.1.4</ecNumber>
    </recommendedName>
    <alternativeName>
        <fullName evidence="15">Phosphatidylcholine 1-acylhydrolase</fullName>
    </alternativeName>
</protein>
<dbReference type="InterPro" id="IPR036541">
    <property type="entry name" value="PLipase_A1_sf"/>
</dbReference>
<keyword evidence="17" id="KW-1185">Reference proteome</keyword>
<proteinExistence type="inferred from homology"/>
<dbReference type="RefSeq" id="WP_303539505.1">
    <property type="nucleotide sequence ID" value="NZ_JAUOTP010000001.1"/>
</dbReference>
<organism evidence="16 17">
    <name type="scientific">Sphingomonas natans</name>
    <dbReference type="NCBI Taxonomy" id="3063330"/>
    <lineage>
        <taxon>Bacteria</taxon>
        <taxon>Pseudomonadati</taxon>
        <taxon>Pseudomonadota</taxon>
        <taxon>Alphaproteobacteria</taxon>
        <taxon>Sphingomonadales</taxon>
        <taxon>Sphingomonadaceae</taxon>
        <taxon>Sphingomonas</taxon>
    </lineage>
</organism>
<feature type="signal peptide" evidence="15">
    <location>
        <begin position="1"/>
        <end position="20"/>
    </location>
</feature>
<evidence type="ECO:0000256" key="9">
    <source>
        <dbReference type="ARBA" id="ARBA00022801"/>
    </source>
</evidence>
<evidence type="ECO:0000256" key="7">
    <source>
        <dbReference type="ARBA" id="ARBA00022723"/>
    </source>
</evidence>
<gene>
    <name evidence="16" type="ORF">Q4F19_02240</name>
</gene>
<keyword evidence="10 15" id="KW-0106">Calcium</keyword>
<reference evidence="16" key="1">
    <citation type="submission" date="2023-07" db="EMBL/GenBank/DDBJ databases">
        <authorList>
            <person name="Kim M."/>
        </authorList>
    </citation>
    <scope>NUCLEOTIDE SEQUENCE</scope>
    <source>
        <strain evidence="16">BIUV-7</strain>
    </source>
</reference>
<keyword evidence="12 15" id="KW-0443">Lipid metabolism</keyword>
<comment type="cofactor">
    <cofactor evidence="15">
        <name>Ca(2+)</name>
        <dbReference type="ChEBI" id="CHEBI:29108"/>
    </cofactor>
    <text evidence="15">Binds 1 Ca(2+) ion per monomer. In the dimeric form the Ca(2+) is bound by different amino acids with binding of each Ca(2+) shared with ligands coming from each monomer. The Ca(2+) ion may have a role in catalysis.</text>
</comment>
<comment type="catalytic activity">
    <reaction evidence="1 15">
        <text>a 1,2-diacyl-sn-glycero-3-phosphocholine + H2O = a 2-acyl-sn-glycero-3-phosphocholine + a fatty acid + H(+)</text>
        <dbReference type="Rhea" id="RHEA:18689"/>
        <dbReference type="ChEBI" id="CHEBI:15377"/>
        <dbReference type="ChEBI" id="CHEBI:15378"/>
        <dbReference type="ChEBI" id="CHEBI:28868"/>
        <dbReference type="ChEBI" id="CHEBI:57643"/>
        <dbReference type="ChEBI" id="CHEBI:57875"/>
        <dbReference type="EC" id="3.1.1.32"/>
    </reaction>
</comment>
<keyword evidence="7 15" id="KW-0479">Metal-binding</keyword>
<evidence type="ECO:0000256" key="13">
    <source>
        <dbReference type="ARBA" id="ARBA00023136"/>
    </source>
</evidence>
<dbReference type="SUPFAM" id="SSF56931">
    <property type="entry name" value="Outer membrane phospholipase A (OMPLA)"/>
    <property type="match status" value="1"/>
</dbReference>
<dbReference type="PANTHER" id="PTHR40457:SF1">
    <property type="entry name" value="PHOSPHOLIPASE A1"/>
    <property type="match status" value="1"/>
</dbReference>
<evidence type="ECO:0000256" key="4">
    <source>
        <dbReference type="ARBA" id="ARBA00011702"/>
    </source>
</evidence>
<evidence type="ECO:0000256" key="15">
    <source>
        <dbReference type="RuleBase" id="RU366027"/>
    </source>
</evidence>
<name>A0ABT8Y4E4_9SPHN</name>
<dbReference type="PANTHER" id="PTHR40457">
    <property type="entry name" value="PHOSPHOLIPASE A1"/>
    <property type="match status" value="1"/>
</dbReference>
<dbReference type="EC" id="3.1.1.32" evidence="15"/>
<evidence type="ECO:0000256" key="11">
    <source>
        <dbReference type="ARBA" id="ARBA00022963"/>
    </source>
</evidence>
<comment type="similarity">
    <text evidence="3 15">Belongs to the phospholipase A1 family.</text>
</comment>
<evidence type="ECO:0000256" key="10">
    <source>
        <dbReference type="ARBA" id="ARBA00022837"/>
    </source>
</evidence>
<dbReference type="Proteomes" id="UP001169764">
    <property type="component" value="Unassembled WGS sequence"/>
</dbReference>
<evidence type="ECO:0000256" key="8">
    <source>
        <dbReference type="ARBA" id="ARBA00022729"/>
    </source>
</evidence>
<evidence type="ECO:0000313" key="17">
    <source>
        <dbReference type="Proteomes" id="UP001169764"/>
    </source>
</evidence>
<comment type="subcellular location">
    <subcellularLocation>
        <location evidence="15">Cell outer membrane</location>
        <topology evidence="15">Multi-pass membrane protein</topology>
    </subcellularLocation>
    <text evidence="15">One of the very few enzymes located there.</text>
</comment>
<evidence type="ECO:0000256" key="3">
    <source>
        <dbReference type="ARBA" id="ARBA00010525"/>
    </source>
</evidence>
<feature type="chain" id="PRO_5045009951" description="Phospholipase A1" evidence="15">
    <location>
        <begin position="21"/>
        <end position="393"/>
    </location>
</feature>
<dbReference type="Gene3D" id="2.40.230.10">
    <property type="entry name" value="Phospholipase A1"/>
    <property type="match status" value="1"/>
</dbReference>
<evidence type="ECO:0000256" key="14">
    <source>
        <dbReference type="ARBA" id="ARBA00023237"/>
    </source>
</evidence>
<evidence type="ECO:0000256" key="6">
    <source>
        <dbReference type="ARBA" id="ARBA00022692"/>
    </source>
</evidence>
<keyword evidence="5" id="KW-1134">Transmembrane beta strand</keyword>
<dbReference type="InterPro" id="IPR003187">
    <property type="entry name" value="PLipase_A1"/>
</dbReference>
<accession>A0ABT8Y4E4</accession>
<keyword evidence="14 15" id="KW-0998">Cell outer membrane</keyword>